<evidence type="ECO:0000313" key="6">
    <source>
        <dbReference type="Proteomes" id="UP000051697"/>
    </source>
</evidence>
<dbReference type="CDD" id="cd06594">
    <property type="entry name" value="GH31_glucosidase_YihQ"/>
    <property type="match status" value="1"/>
</dbReference>
<dbReference type="Proteomes" id="UP000051697">
    <property type="component" value="Unassembled WGS sequence"/>
</dbReference>
<dbReference type="RefSeq" id="WP_112278654.1">
    <property type="nucleotide sequence ID" value="NZ_LN898144.1"/>
</dbReference>
<dbReference type="NCBIfam" id="NF007746">
    <property type="entry name" value="PRK10426.1"/>
    <property type="match status" value="1"/>
</dbReference>
<dbReference type="STRING" id="1423778.FC70_GL000763"/>
<dbReference type="Pfam" id="PF01055">
    <property type="entry name" value="Glyco_hydro_31_2nd"/>
    <property type="match status" value="1"/>
</dbReference>
<keyword evidence="2" id="KW-0378">Hydrolase</keyword>
<evidence type="ECO:0000259" key="4">
    <source>
        <dbReference type="Pfam" id="PF21365"/>
    </source>
</evidence>
<evidence type="ECO:0000256" key="1">
    <source>
        <dbReference type="ARBA" id="ARBA00007806"/>
    </source>
</evidence>
<dbReference type="InterPro" id="IPR048395">
    <property type="entry name" value="Glyco_hydro_31_C"/>
</dbReference>
<dbReference type="InterPro" id="IPR013780">
    <property type="entry name" value="Glyco_hydro_b"/>
</dbReference>
<feature type="domain" description="Glycosyl hydrolase family 31 C-terminal" evidence="4">
    <location>
        <begin position="578"/>
        <end position="661"/>
    </location>
</feature>
<keyword evidence="6" id="KW-1185">Reference proteome</keyword>
<protein>
    <submittedName>
        <fullName evidence="5">Alpha-glucosidase</fullName>
    </submittedName>
</protein>
<gene>
    <name evidence="5" type="ORF">FC70_GL000763</name>
</gene>
<dbReference type="SUPFAM" id="SSF74650">
    <property type="entry name" value="Galactose mutarotase-like"/>
    <property type="match status" value="1"/>
</dbReference>
<sequence length="674" mass="77525">MMEKNGNSLVFKYQTLFYNNRQILSYATNEAFAFIGQGDENIKMYRGNFKIEDYVISRIPLNHFEITETSDSFIFNLSSNGQESLLKIKASLDSFGRLILNLTVSEDSYNRLWLRLPAQAEDKIYGCGEQLSYFNLRGQHFPLWTSEPGIGRNKNTMTTFKADTQDQAGGDYYTTNFPEPTFISTEKYYCHTNSYVYADFDFRNADFHELQYWGIPESLIFETAETYKDLLVKLTNLLGRQPGLPEWTDQGLLLGIQGGTARTYETVDKLRKAGVKIAGVFCQDWEGTQQTSFGKRNFWNWQWDPKLYPGLDTKINDWKKEGIRFLSYINPYLVNTSELYLEAANHNYFARNHDGDIYLVDFGEFNCGVVDFTNPAAFNWFKNLIKTNLIDFGCDGWMADFGEYLPIDVVLYDGSDPMIRHNQWPMLWAKCNYEAVKESDKLGEIVYFMRAGTAGSQQYCPMLWAGDQSVNWSLDDGLASTIPAALSVGMTGMGLTHSDIGGYTSLHGNVRTPELFMRWAEMETFSPFMRSHEGNRPTENFQVWDDDEAIHHLAMCTNVFTDLTSYRQAVVRENTELGIPVKRPLFIEYEADKAAYDIKYEYLFGPDVLVAPVYDECQATWDVYLPDDNWIHLWSGVEYQGGNYTIEVPIGQPAVFYRKNSAYADVFETITDKY</sequence>
<dbReference type="PANTHER" id="PTHR46959">
    <property type="entry name" value="SULFOQUINOVOSIDASE"/>
    <property type="match status" value="1"/>
</dbReference>
<dbReference type="Gene3D" id="3.20.20.80">
    <property type="entry name" value="Glycosidases"/>
    <property type="match status" value="1"/>
</dbReference>
<dbReference type="EMBL" id="AZFE01000031">
    <property type="protein sequence ID" value="KRL55167.1"/>
    <property type="molecule type" value="Genomic_DNA"/>
</dbReference>
<dbReference type="PATRIC" id="fig|1423778.4.peg.795"/>
<dbReference type="InterPro" id="IPR000322">
    <property type="entry name" value="Glyco_hydro_31_TIM"/>
</dbReference>
<dbReference type="GO" id="GO:0005975">
    <property type="term" value="P:carbohydrate metabolic process"/>
    <property type="evidence" value="ECO:0007669"/>
    <property type="project" value="InterPro"/>
</dbReference>
<dbReference type="Gene3D" id="2.60.40.1180">
    <property type="entry name" value="Golgi alpha-mannosidase II"/>
    <property type="match status" value="1"/>
</dbReference>
<dbReference type="GO" id="GO:0030246">
    <property type="term" value="F:carbohydrate binding"/>
    <property type="evidence" value="ECO:0007669"/>
    <property type="project" value="InterPro"/>
</dbReference>
<dbReference type="InterPro" id="IPR052990">
    <property type="entry name" value="Sulfoquinovosidase_GH31"/>
</dbReference>
<evidence type="ECO:0000256" key="2">
    <source>
        <dbReference type="RuleBase" id="RU361185"/>
    </source>
</evidence>
<dbReference type="InterPro" id="IPR017853">
    <property type="entry name" value="GH"/>
</dbReference>
<keyword evidence="2" id="KW-0326">Glycosidase</keyword>
<organism evidence="5 6">
    <name type="scientific">Paucilactobacillus oligofermentans DSM 15707 = LMG 22743</name>
    <dbReference type="NCBI Taxonomy" id="1423778"/>
    <lineage>
        <taxon>Bacteria</taxon>
        <taxon>Bacillati</taxon>
        <taxon>Bacillota</taxon>
        <taxon>Bacilli</taxon>
        <taxon>Lactobacillales</taxon>
        <taxon>Lactobacillaceae</taxon>
        <taxon>Paucilactobacillus</taxon>
    </lineage>
</organism>
<dbReference type="SUPFAM" id="SSF51011">
    <property type="entry name" value="Glycosyl hydrolase domain"/>
    <property type="match status" value="1"/>
</dbReference>
<dbReference type="InterPro" id="IPR044112">
    <property type="entry name" value="YihQ_TIM-like"/>
</dbReference>
<dbReference type="InterPro" id="IPR011013">
    <property type="entry name" value="Gal_mutarotase_sf_dom"/>
</dbReference>
<dbReference type="CDD" id="cd14752">
    <property type="entry name" value="GH31_N"/>
    <property type="match status" value="1"/>
</dbReference>
<dbReference type="SUPFAM" id="SSF51445">
    <property type="entry name" value="(Trans)glycosidases"/>
    <property type="match status" value="1"/>
</dbReference>
<accession>A0A0R1RDX5</accession>
<comment type="caution">
    <text evidence="5">The sequence shown here is derived from an EMBL/GenBank/DDBJ whole genome shotgun (WGS) entry which is preliminary data.</text>
</comment>
<reference evidence="5 6" key="1">
    <citation type="journal article" date="2015" name="Genome Announc.">
        <title>Expanding the biotechnology potential of lactobacilli through comparative genomics of 213 strains and associated genera.</title>
        <authorList>
            <person name="Sun Z."/>
            <person name="Harris H.M."/>
            <person name="McCann A."/>
            <person name="Guo C."/>
            <person name="Argimon S."/>
            <person name="Zhang W."/>
            <person name="Yang X."/>
            <person name="Jeffery I.B."/>
            <person name="Cooney J.C."/>
            <person name="Kagawa T.F."/>
            <person name="Liu W."/>
            <person name="Song Y."/>
            <person name="Salvetti E."/>
            <person name="Wrobel A."/>
            <person name="Rasinkangas P."/>
            <person name="Parkhill J."/>
            <person name="Rea M.C."/>
            <person name="O'Sullivan O."/>
            <person name="Ritari J."/>
            <person name="Douillard F.P."/>
            <person name="Paul Ross R."/>
            <person name="Yang R."/>
            <person name="Briner A.E."/>
            <person name="Felis G.E."/>
            <person name="de Vos W.M."/>
            <person name="Barrangou R."/>
            <person name="Klaenhammer T.R."/>
            <person name="Caufield P.W."/>
            <person name="Cui Y."/>
            <person name="Zhang H."/>
            <person name="O'Toole P.W."/>
        </authorList>
    </citation>
    <scope>NUCLEOTIDE SEQUENCE [LARGE SCALE GENOMIC DNA]</scope>
    <source>
        <strain evidence="5 6">DSM 15707</strain>
    </source>
</reference>
<dbReference type="AlphaFoldDB" id="A0A0R1RDX5"/>
<evidence type="ECO:0000313" key="5">
    <source>
        <dbReference type="EMBL" id="KRL55167.1"/>
    </source>
</evidence>
<dbReference type="OrthoDB" id="176168at2"/>
<dbReference type="GO" id="GO:0004553">
    <property type="term" value="F:hydrolase activity, hydrolyzing O-glycosyl compounds"/>
    <property type="evidence" value="ECO:0007669"/>
    <property type="project" value="InterPro"/>
</dbReference>
<name>A0A0R1RDX5_9LACO</name>
<dbReference type="Pfam" id="PF21365">
    <property type="entry name" value="Glyco_hydro_31_3rd"/>
    <property type="match status" value="1"/>
</dbReference>
<dbReference type="Gene3D" id="2.60.40.1760">
    <property type="entry name" value="glycosyl hydrolase (family 31)"/>
    <property type="match status" value="1"/>
</dbReference>
<proteinExistence type="inferred from homology"/>
<comment type="similarity">
    <text evidence="1 2">Belongs to the glycosyl hydrolase 31 family.</text>
</comment>
<feature type="domain" description="Glycoside hydrolase family 31 TIM barrel" evidence="3">
    <location>
        <begin position="261"/>
        <end position="547"/>
    </location>
</feature>
<dbReference type="PANTHER" id="PTHR46959:SF2">
    <property type="entry name" value="SULFOQUINOVOSIDASE"/>
    <property type="match status" value="1"/>
</dbReference>
<evidence type="ECO:0000259" key="3">
    <source>
        <dbReference type="Pfam" id="PF01055"/>
    </source>
</evidence>